<dbReference type="EMBL" id="CAJVPW010032474">
    <property type="protein sequence ID" value="CAG8728916.1"/>
    <property type="molecule type" value="Genomic_DNA"/>
</dbReference>
<gene>
    <name evidence="1" type="ORF">SPELUC_LOCUS12967</name>
</gene>
<protein>
    <submittedName>
        <fullName evidence="1">2710_t:CDS:1</fullName>
    </submittedName>
</protein>
<feature type="non-terminal residue" evidence="1">
    <location>
        <position position="1"/>
    </location>
</feature>
<dbReference type="Proteomes" id="UP000789366">
    <property type="component" value="Unassembled WGS sequence"/>
</dbReference>
<name>A0ACA9Q135_9GLOM</name>
<sequence length="40" mass="4537">VACASLENEIQQLKQYEQQLIAKSESNDNSVINNKEQAEE</sequence>
<organism evidence="1 2">
    <name type="scientific">Cetraspora pellucida</name>
    <dbReference type="NCBI Taxonomy" id="1433469"/>
    <lineage>
        <taxon>Eukaryota</taxon>
        <taxon>Fungi</taxon>
        <taxon>Fungi incertae sedis</taxon>
        <taxon>Mucoromycota</taxon>
        <taxon>Glomeromycotina</taxon>
        <taxon>Glomeromycetes</taxon>
        <taxon>Diversisporales</taxon>
        <taxon>Gigasporaceae</taxon>
        <taxon>Cetraspora</taxon>
    </lineage>
</organism>
<evidence type="ECO:0000313" key="1">
    <source>
        <dbReference type="EMBL" id="CAG8728916.1"/>
    </source>
</evidence>
<accession>A0ACA9Q135</accession>
<keyword evidence="2" id="KW-1185">Reference proteome</keyword>
<comment type="caution">
    <text evidence="1">The sequence shown here is derived from an EMBL/GenBank/DDBJ whole genome shotgun (WGS) entry which is preliminary data.</text>
</comment>
<proteinExistence type="predicted"/>
<reference evidence="1" key="1">
    <citation type="submission" date="2021-06" db="EMBL/GenBank/DDBJ databases">
        <authorList>
            <person name="Kallberg Y."/>
            <person name="Tangrot J."/>
            <person name="Rosling A."/>
        </authorList>
    </citation>
    <scope>NUCLEOTIDE SEQUENCE</scope>
    <source>
        <strain evidence="1">28 12/20/2015</strain>
    </source>
</reference>
<evidence type="ECO:0000313" key="2">
    <source>
        <dbReference type="Proteomes" id="UP000789366"/>
    </source>
</evidence>